<keyword evidence="3" id="KW-0677">Repeat</keyword>
<protein>
    <recommendedName>
        <fullName evidence="9">Tetratricopeptide repeat protein 26</fullName>
    </recommendedName>
</protein>
<comment type="caution">
    <text evidence="7">The sequence shown here is derived from an EMBL/GenBank/DDBJ whole genome shotgun (WGS) entry which is preliminary data.</text>
</comment>
<reference evidence="7 8" key="1">
    <citation type="submission" date="2017-08" db="EMBL/GenBank/DDBJ databases">
        <title>Acidophilic green algal genome provides insights into adaptation to an acidic environment.</title>
        <authorList>
            <person name="Hirooka S."/>
            <person name="Hirose Y."/>
            <person name="Kanesaki Y."/>
            <person name="Higuchi S."/>
            <person name="Fujiwara T."/>
            <person name="Onuma R."/>
            <person name="Era A."/>
            <person name="Ohbayashi R."/>
            <person name="Uzuka A."/>
            <person name="Nozaki H."/>
            <person name="Yoshikawa H."/>
            <person name="Miyagishima S.Y."/>
        </authorList>
    </citation>
    <scope>NUCLEOTIDE SEQUENCE [LARGE SCALE GENOMIC DNA]</scope>
    <source>
        <strain evidence="7 8">NIES-2499</strain>
    </source>
</reference>
<organism evidence="7 8">
    <name type="scientific">Chlamydomonas eustigma</name>
    <dbReference type="NCBI Taxonomy" id="1157962"/>
    <lineage>
        <taxon>Eukaryota</taxon>
        <taxon>Viridiplantae</taxon>
        <taxon>Chlorophyta</taxon>
        <taxon>core chlorophytes</taxon>
        <taxon>Chlorophyceae</taxon>
        <taxon>CS clade</taxon>
        <taxon>Chlamydomonadales</taxon>
        <taxon>Chlamydomonadaceae</taxon>
        <taxon>Chlamydomonas</taxon>
    </lineage>
</organism>
<dbReference type="PANTHER" id="PTHR14781">
    <property type="entry name" value="INTRAFLAGELLAR TRANSPORT PROTEIN 56"/>
    <property type="match status" value="1"/>
</dbReference>
<sequence>MILSKSRAAGTFRQNAADPNKDKPKLPDLEEFLAKRDYLGAIALLQFKRNSNRNDVKNSEFLAYCQFHYGEHEKALSIYKELLSSEDPDPLYYIYAAACSYYMGLYKEAEQFAMQGPRCPLQTRILFHCAHKLSDETKLMQYHQQLTESIEDQLSLASIHYQRSHYQEATDIYKRLLLENREYLALNVYVALCYCKLDYYDVSLEILQVYLAAFADSALAVNLKACNTFRMYNGKAAESELKTLAELSGGTYLENDLIRHNLVVFRGGESALQTLPQLGDIPPEARLNLVIYHLRHAEVGEAFNLIKDMEPSTPQEYILKGVVHASLGQQKENQEHLKTAQQYFQMVGASASECDTIPGRQCMASCFFLLKQFEDVLVFLSSIKSYFPNDDDFNWNFGIAKAATGKFKEAEEALASIQNEKYRGEQCFLSWLARCYIMNGKPSLAWELYVRMGNSGESYQLLQLIANDCYRMGAFYYSAKAFHVLESLDPNPEYLEGKKGACVGTFQAVIADKDMKDSDVLRDVIAMLWKSSDSNPQIESMTRVMVKWAEGKGIQVPSLELPKGARGGY</sequence>
<accession>A0A250XGP1</accession>
<evidence type="ECO:0008006" key="9">
    <source>
        <dbReference type="Google" id="ProtNLM"/>
    </source>
</evidence>
<dbReference type="Proteomes" id="UP000232323">
    <property type="component" value="Unassembled WGS sequence"/>
</dbReference>
<dbReference type="SUPFAM" id="SSF48452">
    <property type="entry name" value="TPR-like"/>
    <property type="match status" value="3"/>
</dbReference>
<evidence type="ECO:0000256" key="4">
    <source>
        <dbReference type="ARBA" id="ARBA00022803"/>
    </source>
</evidence>
<keyword evidence="8" id="KW-1185">Reference proteome</keyword>
<dbReference type="FunFam" id="1.25.40.10:FF:000233">
    <property type="entry name" value="Tetratricopeptide repeat domain 26"/>
    <property type="match status" value="1"/>
</dbReference>
<dbReference type="GO" id="GO:0030992">
    <property type="term" value="C:intraciliary transport particle B"/>
    <property type="evidence" value="ECO:0007669"/>
    <property type="project" value="TreeGrafter"/>
</dbReference>
<dbReference type="OrthoDB" id="95390at2759"/>
<dbReference type="InterPro" id="IPR011990">
    <property type="entry name" value="TPR-like_helical_dom_sf"/>
</dbReference>
<dbReference type="GO" id="GO:0120170">
    <property type="term" value="F:intraciliary transport particle B binding"/>
    <property type="evidence" value="ECO:0007669"/>
    <property type="project" value="TreeGrafter"/>
</dbReference>
<comment type="similarity">
    <text evidence="2">Belongs to the IFT56 family.</text>
</comment>
<dbReference type="GO" id="GO:0035735">
    <property type="term" value="P:intraciliary transport involved in cilium assembly"/>
    <property type="evidence" value="ECO:0007669"/>
    <property type="project" value="TreeGrafter"/>
</dbReference>
<dbReference type="InterPro" id="IPR030511">
    <property type="entry name" value="TTC26"/>
</dbReference>
<evidence type="ECO:0000256" key="5">
    <source>
        <dbReference type="ARBA" id="ARBA00023273"/>
    </source>
</evidence>
<dbReference type="AlphaFoldDB" id="A0A250XGP1"/>
<evidence type="ECO:0000313" key="8">
    <source>
        <dbReference type="Proteomes" id="UP000232323"/>
    </source>
</evidence>
<dbReference type="EMBL" id="BEGY01000077">
    <property type="protein sequence ID" value="GAX82244.1"/>
    <property type="molecule type" value="Genomic_DNA"/>
</dbReference>
<dbReference type="GO" id="GO:0036064">
    <property type="term" value="C:ciliary basal body"/>
    <property type="evidence" value="ECO:0007669"/>
    <property type="project" value="TreeGrafter"/>
</dbReference>
<dbReference type="Gene3D" id="1.25.40.10">
    <property type="entry name" value="Tetratricopeptide repeat domain"/>
    <property type="match status" value="2"/>
</dbReference>
<evidence type="ECO:0000256" key="6">
    <source>
        <dbReference type="SAM" id="MobiDB-lite"/>
    </source>
</evidence>
<evidence type="ECO:0000256" key="3">
    <source>
        <dbReference type="ARBA" id="ARBA00022737"/>
    </source>
</evidence>
<dbReference type="GO" id="GO:0097546">
    <property type="term" value="C:ciliary base"/>
    <property type="evidence" value="ECO:0007669"/>
    <property type="project" value="TreeGrafter"/>
</dbReference>
<comment type="subcellular location">
    <subcellularLocation>
        <location evidence="1">Cell projection</location>
        <location evidence="1">Cilium</location>
    </subcellularLocation>
</comment>
<keyword evidence="5" id="KW-0966">Cell projection</keyword>
<evidence type="ECO:0000256" key="1">
    <source>
        <dbReference type="ARBA" id="ARBA00004138"/>
    </source>
</evidence>
<keyword evidence="4" id="KW-0802">TPR repeat</keyword>
<evidence type="ECO:0000256" key="2">
    <source>
        <dbReference type="ARBA" id="ARBA00007834"/>
    </source>
</evidence>
<evidence type="ECO:0000313" key="7">
    <source>
        <dbReference type="EMBL" id="GAX82244.1"/>
    </source>
</evidence>
<dbReference type="PANTHER" id="PTHR14781:SF0">
    <property type="entry name" value="INTRAFLAGELLAR TRANSPORT PROTEIN 56"/>
    <property type="match status" value="1"/>
</dbReference>
<dbReference type="GO" id="GO:0035720">
    <property type="term" value="P:intraciliary anterograde transport"/>
    <property type="evidence" value="ECO:0007669"/>
    <property type="project" value="TreeGrafter"/>
</dbReference>
<name>A0A250XGP1_9CHLO</name>
<dbReference type="STRING" id="1157962.A0A250XGP1"/>
<proteinExistence type="inferred from homology"/>
<feature type="region of interest" description="Disordered" evidence="6">
    <location>
        <begin position="1"/>
        <end position="24"/>
    </location>
</feature>
<gene>
    <name evidence="7" type="ORF">CEUSTIGMA_g9672.t1</name>
</gene>